<keyword evidence="4 6" id="KW-1133">Transmembrane helix</keyword>
<evidence type="ECO:0000256" key="5">
    <source>
        <dbReference type="ARBA" id="ARBA00023136"/>
    </source>
</evidence>
<dbReference type="GO" id="GO:0140359">
    <property type="term" value="F:ABC-type transporter activity"/>
    <property type="evidence" value="ECO:0007669"/>
    <property type="project" value="InterPro"/>
</dbReference>
<evidence type="ECO:0000256" key="6">
    <source>
        <dbReference type="SAM" id="Phobius"/>
    </source>
</evidence>
<dbReference type="Pfam" id="PF12698">
    <property type="entry name" value="ABC2_membrane_3"/>
    <property type="match status" value="1"/>
</dbReference>
<feature type="transmembrane region" description="Helical" evidence="6">
    <location>
        <begin position="220"/>
        <end position="242"/>
    </location>
</feature>
<feature type="transmembrane region" description="Helical" evidence="6">
    <location>
        <begin position="21"/>
        <end position="43"/>
    </location>
</feature>
<protein>
    <submittedName>
        <fullName evidence="8">ABC-2 type transport system permease protein</fullName>
    </submittedName>
</protein>
<dbReference type="AlphaFoldDB" id="A0A1I3GHA4"/>
<dbReference type="GO" id="GO:0005886">
    <property type="term" value="C:plasma membrane"/>
    <property type="evidence" value="ECO:0007669"/>
    <property type="project" value="UniProtKB-SubCell"/>
</dbReference>
<keyword evidence="5 6" id="KW-0472">Membrane</keyword>
<feature type="transmembrane region" description="Helical" evidence="6">
    <location>
        <begin position="289"/>
        <end position="310"/>
    </location>
</feature>
<evidence type="ECO:0000256" key="1">
    <source>
        <dbReference type="ARBA" id="ARBA00004651"/>
    </source>
</evidence>
<comment type="subcellular location">
    <subcellularLocation>
        <location evidence="1">Cell membrane</location>
        <topology evidence="1">Multi-pass membrane protein</topology>
    </subcellularLocation>
</comment>
<sequence>MNSLRDELRFLFSGQGMPYEKVCLMVAMVITVIMSVLLSGNIAKDAKVAVIDLDNSAYSRELINHIEASEFMKVTAVLNTPQDPKELFYQDRAVAVVYFPPGLEKARYTGEAANLGVFYDNTSSAATSNIKEALNEIVGLDNAVANGDVGSSNDSLQGQLSLASRNLFNPQDSKDNGETLGFLLFFGAMFFTFATIGMIPRLRLSHQLDEVLLHGTPWNLLIRLVPYGFCLLVSWVVGLAVLRVWGDLTFSGSLLTFVVVQLFMIPTIGALSLFFGWTAANPGIASSRMILFIPGGFIFGGMTAPTTFFADWVVKFSHVFPLTWEFHFQRDIIARGAGFLDISQTFGAFLLYMGIVGILFCLRFNASRKELLTKQAAGAHQQEQMAALVKELAE</sequence>
<feature type="transmembrane region" description="Helical" evidence="6">
    <location>
        <begin position="254"/>
        <end position="277"/>
    </location>
</feature>
<evidence type="ECO:0000313" key="9">
    <source>
        <dbReference type="Proteomes" id="UP000183639"/>
    </source>
</evidence>
<proteinExistence type="predicted"/>
<keyword evidence="2" id="KW-1003">Cell membrane</keyword>
<dbReference type="PANTHER" id="PTHR30294">
    <property type="entry name" value="MEMBRANE COMPONENT OF ABC TRANSPORTER YHHJ-RELATED"/>
    <property type="match status" value="1"/>
</dbReference>
<evidence type="ECO:0000256" key="2">
    <source>
        <dbReference type="ARBA" id="ARBA00022475"/>
    </source>
</evidence>
<dbReference type="PANTHER" id="PTHR30294:SF29">
    <property type="entry name" value="MULTIDRUG ABC TRANSPORTER PERMEASE YBHS-RELATED"/>
    <property type="match status" value="1"/>
</dbReference>
<reference evidence="8 9" key="1">
    <citation type="submission" date="2016-10" db="EMBL/GenBank/DDBJ databases">
        <authorList>
            <person name="de Groot N.N."/>
        </authorList>
    </citation>
    <scope>NUCLEOTIDE SEQUENCE [LARGE SCALE GENOMIC DNA]</scope>
    <source>
        <strain evidence="8 9">Z108</strain>
    </source>
</reference>
<dbReference type="Gene3D" id="3.40.1710.10">
    <property type="entry name" value="abc type-2 transporter like domain"/>
    <property type="match status" value="1"/>
</dbReference>
<evidence type="ECO:0000256" key="3">
    <source>
        <dbReference type="ARBA" id="ARBA00022692"/>
    </source>
</evidence>
<evidence type="ECO:0000259" key="7">
    <source>
        <dbReference type="Pfam" id="PF12698"/>
    </source>
</evidence>
<name>A0A1I3GHA4_SELRU</name>
<dbReference type="OrthoDB" id="10253at2"/>
<evidence type="ECO:0000313" key="8">
    <source>
        <dbReference type="EMBL" id="SFI22880.1"/>
    </source>
</evidence>
<evidence type="ECO:0000256" key="4">
    <source>
        <dbReference type="ARBA" id="ARBA00022989"/>
    </source>
</evidence>
<dbReference type="Proteomes" id="UP000183639">
    <property type="component" value="Unassembled WGS sequence"/>
</dbReference>
<gene>
    <name evidence="8" type="ORF">SAMN04487861_12243</name>
</gene>
<dbReference type="EMBL" id="FOQK01000022">
    <property type="protein sequence ID" value="SFI22880.1"/>
    <property type="molecule type" value="Genomic_DNA"/>
</dbReference>
<feature type="transmembrane region" description="Helical" evidence="6">
    <location>
        <begin position="346"/>
        <end position="366"/>
    </location>
</feature>
<accession>A0A1I3GHA4</accession>
<feature type="domain" description="ABC-2 type transporter transmembrane" evidence="7">
    <location>
        <begin position="25"/>
        <end position="360"/>
    </location>
</feature>
<dbReference type="RefSeq" id="WP_075445013.1">
    <property type="nucleotide sequence ID" value="NZ_FOQK01000022.1"/>
</dbReference>
<dbReference type="InterPro" id="IPR051449">
    <property type="entry name" value="ABC-2_transporter_component"/>
</dbReference>
<organism evidence="8 9">
    <name type="scientific">Selenomonas ruminantium</name>
    <dbReference type="NCBI Taxonomy" id="971"/>
    <lineage>
        <taxon>Bacteria</taxon>
        <taxon>Bacillati</taxon>
        <taxon>Bacillota</taxon>
        <taxon>Negativicutes</taxon>
        <taxon>Selenomonadales</taxon>
        <taxon>Selenomonadaceae</taxon>
        <taxon>Selenomonas</taxon>
    </lineage>
</organism>
<keyword evidence="3 6" id="KW-0812">Transmembrane</keyword>
<feature type="transmembrane region" description="Helical" evidence="6">
    <location>
        <begin position="180"/>
        <end position="199"/>
    </location>
</feature>
<dbReference type="InterPro" id="IPR013525">
    <property type="entry name" value="ABC2_TM"/>
</dbReference>